<dbReference type="GO" id="GO:0016787">
    <property type="term" value="F:hydrolase activity"/>
    <property type="evidence" value="ECO:0007669"/>
    <property type="project" value="UniProtKB-KW"/>
</dbReference>
<dbReference type="PROSITE" id="PS01091">
    <property type="entry name" value="TATD_3"/>
    <property type="match status" value="1"/>
</dbReference>
<organism evidence="2 3">
    <name type="scientific">Bacillus songklensis</name>
    <dbReference type="NCBI Taxonomy" id="1069116"/>
    <lineage>
        <taxon>Bacteria</taxon>
        <taxon>Bacillati</taxon>
        <taxon>Bacillota</taxon>
        <taxon>Bacilli</taxon>
        <taxon>Bacillales</taxon>
        <taxon>Bacillaceae</taxon>
        <taxon>Bacillus</taxon>
    </lineage>
</organism>
<keyword evidence="3" id="KW-1185">Reference proteome</keyword>
<name>A0ABV8B216_9BACI</name>
<evidence type="ECO:0000313" key="3">
    <source>
        <dbReference type="Proteomes" id="UP001595752"/>
    </source>
</evidence>
<reference evidence="3" key="1">
    <citation type="journal article" date="2019" name="Int. J. Syst. Evol. Microbiol.">
        <title>The Global Catalogue of Microorganisms (GCM) 10K type strain sequencing project: providing services to taxonomists for standard genome sequencing and annotation.</title>
        <authorList>
            <consortium name="The Broad Institute Genomics Platform"/>
            <consortium name="The Broad Institute Genome Sequencing Center for Infectious Disease"/>
            <person name="Wu L."/>
            <person name="Ma J."/>
        </authorList>
    </citation>
    <scope>NUCLEOTIDE SEQUENCE [LARGE SCALE GENOMIC DNA]</scope>
    <source>
        <strain evidence="3">CCUG 61889</strain>
    </source>
</reference>
<evidence type="ECO:0000256" key="1">
    <source>
        <dbReference type="ARBA" id="ARBA00022801"/>
    </source>
</evidence>
<proteinExistence type="predicted"/>
<gene>
    <name evidence="2" type="ORF">ACFOU2_08785</name>
</gene>
<dbReference type="InterPro" id="IPR001130">
    <property type="entry name" value="TatD-like"/>
</dbReference>
<keyword evidence="1 2" id="KW-0378">Hydrolase</keyword>
<sequence length="77" mass="8878">MFVCYRERDETLVHHVPLDKLLVETDGPWPFSGLFQHVKTSPLLLQEVTKKIASLKRMPLEEVIQQLNVNTISLYSG</sequence>
<dbReference type="Pfam" id="PF01026">
    <property type="entry name" value="TatD_DNase"/>
    <property type="match status" value="1"/>
</dbReference>
<dbReference type="EMBL" id="JBHRZT010000032">
    <property type="protein sequence ID" value="MFC3883599.1"/>
    <property type="molecule type" value="Genomic_DNA"/>
</dbReference>
<dbReference type="RefSeq" id="WP_377914220.1">
    <property type="nucleotide sequence ID" value="NZ_JBHRZT010000032.1"/>
</dbReference>
<dbReference type="Gene3D" id="3.20.20.140">
    <property type="entry name" value="Metal-dependent hydrolases"/>
    <property type="match status" value="1"/>
</dbReference>
<evidence type="ECO:0000313" key="2">
    <source>
        <dbReference type="EMBL" id="MFC3883599.1"/>
    </source>
</evidence>
<dbReference type="SUPFAM" id="SSF51556">
    <property type="entry name" value="Metallo-dependent hydrolases"/>
    <property type="match status" value="1"/>
</dbReference>
<accession>A0ABV8B216</accession>
<dbReference type="Proteomes" id="UP001595752">
    <property type="component" value="Unassembled WGS sequence"/>
</dbReference>
<protein>
    <submittedName>
        <fullName evidence="2">TatD family hydrolase</fullName>
    </submittedName>
</protein>
<dbReference type="InterPro" id="IPR018228">
    <property type="entry name" value="DNase_TatD-rel_CS"/>
</dbReference>
<dbReference type="InterPro" id="IPR032466">
    <property type="entry name" value="Metal_Hydrolase"/>
</dbReference>
<comment type="caution">
    <text evidence="2">The sequence shown here is derived from an EMBL/GenBank/DDBJ whole genome shotgun (WGS) entry which is preliminary data.</text>
</comment>